<accession>A0AAW6CY15</accession>
<sequence>MKDKKALDEWMRKTISSNTEDLIRKSQDEINDIINMTINKIVTEQKIEKLINIGALRIEQIRLEESKETDLPSINKEYEKEINKCVGMYISEANERKKSFEEAKQTFNSEIKKQYYAIELKRNELKNLGFLSFAKKKELRVEIEKLEAQLIRYKTENYPTSLKMAFENMYMDTN</sequence>
<protein>
    <recommendedName>
        <fullName evidence="3">Phage protein</fullName>
    </recommendedName>
</protein>
<dbReference type="EMBL" id="JAQLXW010000003">
    <property type="protein sequence ID" value="MDB8003104.1"/>
    <property type="molecule type" value="Genomic_DNA"/>
</dbReference>
<reference evidence="1" key="1">
    <citation type="submission" date="2023-01" db="EMBL/GenBank/DDBJ databases">
        <title>Human gut microbiome strain richness.</title>
        <authorList>
            <person name="Chen-Liaw A."/>
        </authorList>
    </citation>
    <scope>NUCLEOTIDE SEQUENCE</scope>
    <source>
        <strain evidence="1">1001283st1_G1_1001283B150217_161031</strain>
    </source>
</reference>
<proteinExistence type="predicted"/>
<organism evidence="1 2">
    <name type="scientific">[Eubacterium] siraeum</name>
    <dbReference type="NCBI Taxonomy" id="39492"/>
    <lineage>
        <taxon>Bacteria</taxon>
        <taxon>Bacillati</taxon>
        <taxon>Bacillota</taxon>
        <taxon>Clostridia</taxon>
        <taxon>Eubacteriales</taxon>
        <taxon>Oscillospiraceae</taxon>
        <taxon>Oscillospiraceae incertae sedis</taxon>
    </lineage>
</organism>
<name>A0AAW6CY15_9FIRM</name>
<gene>
    <name evidence="1" type="ORF">PNE09_03365</name>
</gene>
<dbReference type="AlphaFoldDB" id="A0AAW6CY15"/>
<evidence type="ECO:0000313" key="2">
    <source>
        <dbReference type="Proteomes" id="UP001210809"/>
    </source>
</evidence>
<dbReference type="Proteomes" id="UP001210809">
    <property type="component" value="Unassembled WGS sequence"/>
</dbReference>
<comment type="caution">
    <text evidence="1">The sequence shown here is derived from an EMBL/GenBank/DDBJ whole genome shotgun (WGS) entry which is preliminary data.</text>
</comment>
<evidence type="ECO:0000313" key="1">
    <source>
        <dbReference type="EMBL" id="MDB8003104.1"/>
    </source>
</evidence>
<evidence type="ECO:0008006" key="3">
    <source>
        <dbReference type="Google" id="ProtNLM"/>
    </source>
</evidence>